<accession>A0A916TLM4</accession>
<dbReference type="GO" id="GO:0000166">
    <property type="term" value="F:nucleotide binding"/>
    <property type="evidence" value="ECO:0007669"/>
    <property type="project" value="UniProtKB-KW"/>
</dbReference>
<feature type="domain" description="CobW/HypB/UreG nucleotide-binding" evidence="8">
    <location>
        <begin position="8"/>
        <end position="209"/>
    </location>
</feature>
<name>A0A916TLM4_9HYPH</name>
<sequence>MSMGKKIPATIVTGFLGAGKTTLIRNLLVNAGGKRIALIVNEFGDMGFDGSLVNGCADPGCAAEEVVELTNGCICCTVADDFLPTMEMLLERDNPPEHIVIETSGLALPQPLVRAFSWPTVKTKVTVDGVVTVLDAAALAEGRIALDEAALEAQRAADDALDHESPIEELFHDQLRCGDLIVLNKADLVSADALSAVEERIRKDVREAVHIVACEKGSLPISVLLGREASAEDDMAHRHEHHHHHHDRDDDHDHDHDHDHHDHHHHDDFESHVLSVPAFASLQDLEDKVLAAMRQRGVLRIKGAAQIQGKAAPAMVQAVGPRVEAWFAAGTQASGRLVVIGLKGLDLRAVSETLGLAAQAAE</sequence>
<dbReference type="InterPro" id="IPR003495">
    <property type="entry name" value="CobW/HypB/UreG_nucleotide-bd"/>
</dbReference>
<dbReference type="InterPro" id="IPR051316">
    <property type="entry name" value="Zinc-reg_GTPase_activator"/>
</dbReference>
<dbReference type="GO" id="GO:0009236">
    <property type="term" value="P:cobalamin biosynthetic process"/>
    <property type="evidence" value="ECO:0007669"/>
    <property type="project" value="InterPro"/>
</dbReference>
<comment type="catalytic activity">
    <reaction evidence="6">
        <text>GTP + H2O = GDP + phosphate + H(+)</text>
        <dbReference type="Rhea" id="RHEA:19669"/>
        <dbReference type="ChEBI" id="CHEBI:15377"/>
        <dbReference type="ChEBI" id="CHEBI:15378"/>
        <dbReference type="ChEBI" id="CHEBI:37565"/>
        <dbReference type="ChEBI" id="CHEBI:43474"/>
        <dbReference type="ChEBI" id="CHEBI:58189"/>
    </reaction>
    <physiologicalReaction direction="left-to-right" evidence="6">
        <dbReference type="Rhea" id="RHEA:19670"/>
    </physiologicalReaction>
</comment>
<evidence type="ECO:0000256" key="4">
    <source>
        <dbReference type="ARBA" id="ARBA00034320"/>
    </source>
</evidence>
<evidence type="ECO:0000256" key="1">
    <source>
        <dbReference type="ARBA" id="ARBA00022741"/>
    </source>
</evidence>
<dbReference type="InterPro" id="IPR012824">
    <property type="entry name" value="CobW"/>
</dbReference>
<dbReference type="OrthoDB" id="9808822at2"/>
<evidence type="ECO:0000256" key="6">
    <source>
        <dbReference type="ARBA" id="ARBA00049117"/>
    </source>
</evidence>
<dbReference type="AlphaFoldDB" id="A0A916TLM4"/>
<evidence type="ECO:0000313" key="11">
    <source>
        <dbReference type="Proteomes" id="UP000605148"/>
    </source>
</evidence>
<evidence type="ECO:0000256" key="2">
    <source>
        <dbReference type="ARBA" id="ARBA00022801"/>
    </source>
</evidence>
<dbReference type="Pfam" id="PF07683">
    <property type="entry name" value="CobW_C"/>
    <property type="match status" value="1"/>
</dbReference>
<dbReference type="Proteomes" id="UP000605148">
    <property type="component" value="Unassembled WGS sequence"/>
</dbReference>
<dbReference type="Gene3D" id="3.40.50.300">
    <property type="entry name" value="P-loop containing nucleotide triphosphate hydrolases"/>
    <property type="match status" value="1"/>
</dbReference>
<protein>
    <submittedName>
        <fullName evidence="10">Cobalamin biosynthesis protein CobW</fullName>
    </submittedName>
</protein>
<dbReference type="EMBL" id="BMFA01000008">
    <property type="protein sequence ID" value="GGB54672.1"/>
    <property type="molecule type" value="Genomic_DNA"/>
</dbReference>
<keyword evidence="2" id="KW-0378">Hydrolase</keyword>
<evidence type="ECO:0000259" key="8">
    <source>
        <dbReference type="Pfam" id="PF02492"/>
    </source>
</evidence>
<dbReference type="SUPFAM" id="SSF90002">
    <property type="entry name" value="Hypothetical protein YjiA, C-terminal domain"/>
    <property type="match status" value="1"/>
</dbReference>
<gene>
    <name evidence="10" type="primary">cobW</name>
    <name evidence="10" type="ORF">GCM10011316_28410</name>
</gene>
<evidence type="ECO:0000313" key="10">
    <source>
        <dbReference type="EMBL" id="GGB54672.1"/>
    </source>
</evidence>
<dbReference type="PANTHER" id="PTHR13748:SF62">
    <property type="entry name" value="COBW DOMAIN-CONTAINING PROTEIN"/>
    <property type="match status" value="1"/>
</dbReference>
<keyword evidence="3" id="KW-0143">Chaperone</keyword>
<dbReference type="InterPro" id="IPR036627">
    <property type="entry name" value="CobW-likC_sf"/>
</dbReference>
<dbReference type="Gene3D" id="3.30.1220.10">
    <property type="entry name" value="CobW-like, C-terminal domain"/>
    <property type="match status" value="1"/>
</dbReference>
<comment type="caution">
    <text evidence="10">The sequence shown here is derived from an EMBL/GenBank/DDBJ whole genome shotgun (WGS) entry which is preliminary data.</text>
</comment>
<dbReference type="SUPFAM" id="SSF52540">
    <property type="entry name" value="P-loop containing nucleoside triphosphate hydrolases"/>
    <property type="match status" value="1"/>
</dbReference>
<reference evidence="10" key="2">
    <citation type="submission" date="2020-09" db="EMBL/GenBank/DDBJ databases">
        <authorList>
            <person name="Sun Q."/>
            <person name="Zhou Y."/>
        </authorList>
    </citation>
    <scope>NUCLEOTIDE SEQUENCE</scope>
    <source>
        <strain evidence="10">CGMCC 1.12426</strain>
    </source>
</reference>
<dbReference type="CDD" id="cd03112">
    <property type="entry name" value="CobW-like"/>
    <property type="match status" value="1"/>
</dbReference>
<feature type="region of interest" description="Disordered" evidence="7">
    <location>
        <begin position="234"/>
        <end position="269"/>
    </location>
</feature>
<dbReference type="NCBIfam" id="TIGR02475">
    <property type="entry name" value="CobW"/>
    <property type="match status" value="1"/>
</dbReference>
<feature type="compositionally biased region" description="Basic and acidic residues" evidence="7">
    <location>
        <begin position="247"/>
        <end position="269"/>
    </location>
</feature>
<feature type="domain" description="CobW C-terminal" evidence="9">
    <location>
        <begin position="270"/>
        <end position="354"/>
    </location>
</feature>
<dbReference type="GO" id="GO:0016787">
    <property type="term" value="F:hydrolase activity"/>
    <property type="evidence" value="ECO:0007669"/>
    <property type="project" value="UniProtKB-KW"/>
</dbReference>
<evidence type="ECO:0000256" key="3">
    <source>
        <dbReference type="ARBA" id="ARBA00023186"/>
    </source>
</evidence>
<dbReference type="InterPro" id="IPR027417">
    <property type="entry name" value="P-loop_NTPase"/>
</dbReference>
<organism evidence="10 11">
    <name type="scientific">Roseibium aquae</name>
    <dbReference type="NCBI Taxonomy" id="1323746"/>
    <lineage>
        <taxon>Bacteria</taxon>
        <taxon>Pseudomonadati</taxon>
        <taxon>Pseudomonadota</taxon>
        <taxon>Alphaproteobacteria</taxon>
        <taxon>Hyphomicrobiales</taxon>
        <taxon>Stappiaceae</taxon>
        <taxon>Roseibium</taxon>
    </lineage>
</organism>
<keyword evidence="11" id="KW-1185">Reference proteome</keyword>
<dbReference type="InterPro" id="IPR011629">
    <property type="entry name" value="CobW-like_C"/>
</dbReference>
<dbReference type="Pfam" id="PF02492">
    <property type="entry name" value="cobW"/>
    <property type="match status" value="1"/>
</dbReference>
<dbReference type="PANTHER" id="PTHR13748">
    <property type="entry name" value="COBW-RELATED"/>
    <property type="match status" value="1"/>
</dbReference>
<evidence type="ECO:0000256" key="7">
    <source>
        <dbReference type="SAM" id="MobiDB-lite"/>
    </source>
</evidence>
<evidence type="ECO:0000256" key="5">
    <source>
        <dbReference type="ARBA" id="ARBA00045658"/>
    </source>
</evidence>
<proteinExistence type="inferred from homology"/>
<keyword evidence="1" id="KW-0547">Nucleotide-binding</keyword>
<comment type="similarity">
    <text evidence="4">Belongs to the SIMIBI class G3E GTPase family. ZNG1 subfamily.</text>
</comment>
<evidence type="ECO:0000259" key="9">
    <source>
        <dbReference type="Pfam" id="PF07683"/>
    </source>
</evidence>
<comment type="function">
    <text evidence="5">Zinc chaperone that directly transfers zinc cofactor to target proteins, thereby activating them. Zinc is transferred from the CXCC motif in the GTPase domain to the zinc binding site in target proteins in a process requiring GTP hydrolysis.</text>
</comment>
<reference evidence="10" key="1">
    <citation type="journal article" date="2014" name="Int. J. Syst. Evol. Microbiol.">
        <title>Complete genome sequence of Corynebacterium casei LMG S-19264T (=DSM 44701T), isolated from a smear-ripened cheese.</title>
        <authorList>
            <consortium name="US DOE Joint Genome Institute (JGI-PGF)"/>
            <person name="Walter F."/>
            <person name="Albersmeier A."/>
            <person name="Kalinowski J."/>
            <person name="Ruckert C."/>
        </authorList>
    </citation>
    <scope>NUCLEOTIDE SEQUENCE</scope>
    <source>
        <strain evidence="10">CGMCC 1.12426</strain>
    </source>
</reference>
<dbReference type="GO" id="GO:0005737">
    <property type="term" value="C:cytoplasm"/>
    <property type="evidence" value="ECO:0007669"/>
    <property type="project" value="TreeGrafter"/>
</dbReference>
<dbReference type="RefSeq" id="WP_150497100.1">
    <property type="nucleotide sequence ID" value="NZ_BMFA01000008.1"/>
</dbReference>